<dbReference type="GO" id="GO:0005802">
    <property type="term" value="C:trans-Golgi network"/>
    <property type="evidence" value="ECO:0007669"/>
    <property type="project" value="TreeGrafter"/>
</dbReference>
<accession>V9IGT8</accession>
<sequence length="175" mass="18709">MGFNSFVKEVNGMVYSTSINLNNNPPDSGNVSLELNGGGDVKKENQTAKCFLHITGMTCASCVAAIEKHCKKLYGVNSILIALMAAKAEITFDPDKIRAVDIASSISELGFPTTLIEEPGTGEGEVELKIAGMTCASCVNKIESTVKKLPGVHSAAVALATQRGKFKYDVRKNWH</sequence>
<dbReference type="GO" id="GO:0005507">
    <property type="term" value="F:copper ion binding"/>
    <property type="evidence" value="ECO:0007669"/>
    <property type="project" value="InterPro"/>
</dbReference>
<keyword evidence="3" id="KW-0187">Copper transport</keyword>
<evidence type="ECO:0000256" key="1">
    <source>
        <dbReference type="ARBA" id="ARBA00004127"/>
    </source>
</evidence>
<dbReference type="PANTHER" id="PTHR43520:SF8">
    <property type="entry name" value="P-TYPE CU(+) TRANSPORTER"/>
    <property type="match status" value="1"/>
</dbReference>
<dbReference type="InterPro" id="IPR036163">
    <property type="entry name" value="HMA_dom_sf"/>
</dbReference>
<dbReference type="InterPro" id="IPR017969">
    <property type="entry name" value="Heavy-metal-associated_CS"/>
</dbReference>
<keyword evidence="6" id="KW-0186">Copper</keyword>
<dbReference type="GO" id="GO:0006878">
    <property type="term" value="P:intracellular copper ion homeostasis"/>
    <property type="evidence" value="ECO:0007669"/>
    <property type="project" value="TreeGrafter"/>
</dbReference>
<evidence type="ECO:0000256" key="4">
    <source>
        <dbReference type="ARBA" id="ARBA00022842"/>
    </source>
</evidence>
<proteinExistence type="evidence at transcript level"/>
<dbReference type="GO" id="GO:0015677">
    <property type="term" value="P:copper ion import"/>
    <property type="evidence" value="ECO:0007669"/>
    <property type="project" value="TreeGrafter"/>
</dbReference>
<evidence type="ECO:0000259" key="7">
    <source>
        <dbReference type="PROSITE" id="PS50846"/>
    </source>
</evidence>
<dbReference type="PROSITE" id="PS50846">
    <property type="entry name" value="HMA_2"/>
    <property type="match status" value="2"/>
</dbReference>
<keyword evidence="3" id="KW-0813">Transport</keyword>
<reference evidence="8" key="1">
    <citation type="submission" date="2011-11" db="EMBL/GenBank/DDBJ databases">
        <title>Decoding the brain transcriptome of the Eastern honeybee (Apis cerana) based on pyrosequencing.</title>
        <authorList>
            <person name="Sun L."/>
            <person name="Zheng H."/>
            <person name="Wang Y."/>
            <person name="Xie X."/>
            <person name="Zhu Y."/>
            <person name="Gu W."/>
            <person name="Wang S."/>
        </authorList>
    </citation>
    <scope>NUCLEOTIDE SEQUENCE</scope>
    <source>
        <tissue evidence="8">Brain</tissue>
    </source>
</reference>
<dbReference type="AlphaFoldDB" id="V9IGT8"/>
<evidence type="ECO:0000256" key="6">
    <source>
        <dbReference type="ARBA" id="ARBA00023008"/>
    </source>
</evidence>
<evidence type="ECO:0000256" key="3">
    <source>
        <dbReference type="ARBA" id="ARBA00022796"/>
    </source>
</evidence>
<dbReference type="GO" id="GO:0005886">
    <property type="term" value="C:plasma membrane"/>
    <property type="evidence" value="ECO:0007669"/>
    <property type="project" value="TreeGrafter"/>
</dbReference>
<dbReference type="EMBL" id="JR047051">
    <property type="protein sequence ID" value="AEY60313.1"/>
    <property type="molecule type" value="mRNA"/>
</dbReference>
<dbReference type="GO" id="GO:0043682">
    <property type="term" value="F:P-type divalent copper transporter activity"/>
    <property type="evidence" value="ECO:0007669"/>
    <property type="project" value="TreeGrafter"/>
</dbReference>
<dbReference type="InterPro" id="IPR006121">
    <property type="entry name" value="HMA_dom"/>
</dbReference>
<evidence type="ECO:0000256" key="2">
    <source>
        <dbReference type="ARBA" id="ARBA00022723"/>
    </source>
</evidence>
<keyword evidence="4" id="KW-0460">Magnesium</keyword>
<protein>
    <submittedName>
        <fullName evidence="8">Copper-transporting ATPase 1</fullName>
    </submittedName>
</protein>
<name>V9IGT8_APICE</name>
<dbReference type="PROSITE" id="PS01047">
    <property type="entry name" value="HMA_1"/>
    <property type="match status" value="1"/>
</dbReference>
<dbReference type="PANTHER" id="PTHR43520">
    <property type="entry name" value="ATP7, ISOFORM B"/>
    <property type="match status" value="1"/>
</dbReference>
<dbReference type="InterPro" id="IPR006122">
    <property type="entry name" value="HMA_Cu_ion-bd"/>
</dbReference>
<feature type="domain" description="HMA" evidence="7">
    <location>
        <begin position="48"/>
        <end position="114"/>
    </location>
</feature>
<dbReference type="FunFam" id="3.30.70.100:FF:000001">
    <property type="entry name" value="ATPase copper transporting beta"/>
    <property type="match status" value="2"/>
</dbReference>
<dbReference type="GO" id="GO:0060003">
    <property type="term" value="P:copper ion export"/>
    <property type="evidence" value="ECO:0007669"/>
    <property type="project" value="TreeGrafter"/>
</dbReference>
<feature type="domain" description="HMA" evidence="7">
    <location>
        <begin position="124"/>
        <end position="175"/>
    </location>
</feature>
<keyword evidence="2" id="KW-0479">Metal-binding</keyword>
<evidence type="ECO:0000256" key="5">
    <source>
        <dbReference type="ARBA" id="ARBA00022967"/>
    </source>
</evidence>
<dbReference type="PRINTS" id="PR00942">
    <property type="entry name" value="CUATPASEI"/>
</dbReference>
<evidence type="ECO:0000313" key="8">
    <source>
        <dbReference type="EMBL" id="AEY60313.1"/>
    </source>
</evidence>
<keyword evidence="3" id="KW-0406">Ion transport</keyword>
<keyword evidence="5" id="KW-1278">Translocase</keyword>
<gene>
    <name evidence="8" type="ORF">ACCB08272</name>
</gene>
<dbReference type="Pfam" id="PF00403">
    <property type="entry name" value="HMA"/>
    <property type="match status" value="2"/>
</dbReference>
<dbReference type="Gene3D" id="3.30.70.100">
    <property type="match status" value="2"/>
</dbReference>
<organism evidence="8">
    <name type="scientific">Apis cerana</name>
    <name type="common">Indian honeybee</name>
    <dbReference type="NCBI Taxonomy" id="7461"/>
    <lineage>
        <taxon>Eukaryota</taxon>
        <taxon>Metazoa</taxon>
        <taxon>Ecdysozoa</taxon>
        <taxon>Arthropoda</taxon>
        <taxon>Hexapoda</taxon>
        <taxon>Insecta</taxon>
        <taxon>Pterygota</taxon>
        <taxon>Neoptera</taxon>
        <taxon>Endopterygota</taxon>
        <taxon>Hymenoptera</taxon>
        <taxon>Apocrita</taxon>
        <taxon>Aculeata</taxon>
        <taxon>Apoidea</taxon>
        <taxon>Anthophila</taxon>
        <taxon>Apidae</taxon>
        <taxon>Apis</taxon>
    </lineage>
</organism>
<comment type="subcellular location">
    <subcellularLocation>
        <location evidence="1">Endomembrane system</location>
        <topology evidence="1">Multi-pass membrane protein</topology>
    </subcellularLocation>
</comment>
<dbReference type="SUPFAM" id="SSF55008">
    <property type="entry name" value="HMA, heavy metal-associated domain"/>
    <property type="match status" value="2"/>
</dbReference>
<dbReference type="CDD" id="cd00371">
    <property type="entry name" value="HMA"/>
    <property type="match status" value="2"/>
</dbReference>
<dbReference type="NCBIfam" id="TIGR00003">
    <property type="entry name" value="copper ion binding protein"/>
    <property type="match status" value="2"/>
</dbReference>